<evidence type="ECO:0000313" key="3">
    <source>
        <dbReference type="EMBL" id="SDB92583.1"/>
    </source>
</evidence>
<dbReference type="PANTHER" id="PTHR43630:SF2">
    <property type="entry name" value="GLYCOSYLTRANSFERASE"/>
    <property type="match status" value="1"/>
</dbReference>
<evidence type="ECO:0000313" key="4">
    <source>
        <dbReference type="Proteomes" id="UP000198908"/>
    </source>
</evidence>
<dbReference type="AlphaFoldDB" id="A0A1G6HEK4"/>
<dbReference type="Gene3D" id="3.90.550.10">
    <property type="entry name" value="Spore Coat Polysaccharide Biosynthesis Protein SpsA, Chain A"/>
    <property type="match status" value="1"/>
</dbReference>
<dbReference type="Pfam" id="PF00535">
    <property type="entry name" value="Glycos_transf_2"/>
    <property type="match status" value="1"/>
</dbReference>
<evidence type="ECO:0000256" key="1">
    <source>
        <dbReference type="ARBA" id="ARBA00038494"/>
    </source>
</evidence>
<dbReference type="SUPFAM" id="SSF48452">
    <property type="entry name" value="TPR-like"/>
    <property type="match status" value="1"/>
</dbReference>
<dbReference type="Proteomes" id="UP000198908">
    <property type="component" value="Unassembled WGS sequence"/>
</dbReference>
<dbReference type="InterPro" id="IPR029044">
    <property type="entry name" value="Nucleotide-diphossugar_trans"/>
</dbReference>
<organism evidence="3 4">
    <name type="scientific">Paraburkholderia lycopersici</name>
    <dbReference type="NCBI Taxonomy" id="416944"/>
    <lineage>
        <taxon>Bacteria</taxon>
        <taxon>Pseudomonadati</taxon>
        <taxon>Pseudomonadota</taxon>
        <taxon>Betaproteobacteria</taxon>
        <taxon>Burkholderiales</taxon>
        <taxon>Burkholderiaceae</taxon>
        <taxon>Paraburkholderia</taxon>
    </lineage>
</organism>
<dbReference type="InterPro" id="IPR011990">
    <property type="entry name" value="TPR-like_helical_dom_sf"/>
</dbReference>
<keyword evidence="3" id="KW-0808">Transferase</keyword>
<gene>
    <name evidence="3" type="ORF">SAMN05421548_102230</name>
</gene>
<dbReference type="PANTHER" id="PTHR43630">
    <property type="entry name" value="POLY-BETA-1,6-N-ACETYL-D-GLUCOSAMINE SYNTHASE"/>
    <property type="match status" value="1"/>
</dbReference>
<feature type="domain" description="Glycosyltransferase 2-like" evidence="2">
    <location>
        <begin position="7"/>
        <end position="91"/>
    </location>
</feature>
<dbReference type="STRING" id="416944.SAMN05421548_102230"/>
<sequence>MKICLNMIVKNEAPVIGRCLASLKSWIDYWVIVDTGSSDGTQALIRECMADVPGELHERPWRDFAHNRNEAMALAKPHGEYLLFIDADEVLELPQGYSWAALSADGYRFRCRLVEWTYQRNALVASKQPWRWEGVLHEYLTQDRDHAWVDLPDATIVVSRDGARARDTHTYERDIEVLERAVRDEPANARYRFYLAQSYRDAGRITDSVRTYRERHAMGGWDEECWYSLYQAASLTDALGAPRNEVVDAYLSAFQARPTRAEPLHDLARYHRLRGEFALAHLFAARAASLTRPQDTLFVDESIYRWKALDELSVSAWYAGAVDEGRAALKRLLVERLYPPQEAARVESNRAYFGL</sequence>
<accession>A0A1G6HEK4</accession>
<dbReference type="InterPro" id="IPR001173">
    <property type="entry name" value="Glyco_trans_2-like"/>
</dbReference>
<reference evidence="4" key="1">
    <citation type="submission" date="2016-09" db="EMBL/GenBank/DDBJ databases">
        <authorList>
            <person name="Varghese N."/>
            <person name="Submissions S."/>
        </authorList>
    </citation>
    <scope>NUCLEOTIDE SEQUENCE [LARGE SCALE GENOMIC DNA]</scope>
    <source>
        <strain evidence="4">TNe-862</strain>
    </source>
</reference>
<protein>
    <submittedName>
        <fullName evidence="3">Glycosyltransferase involved in cell wall bisynthesis</fullName>
    </submittedName>
</protein>
<comment type="similarity">
    <text evidence="1">Belongs to the glycosyltransferase 2 family. WaaE/KdtX subfamily.</text>
</comment>
<keyword evidence="4" id="KW-1185">Reference proteome</keyword>
<dbReference type="EMBL" id="FMYQ01000002">
    <property type="protein sequence ID" value="SDB92583.1"/>
    <property type="molecule type" value="Genomic_DNA"/>
</dbReference>
<dbReference type="GO" id="GO:0016740">
    <property type="term" value="F:transferase activity"/>
    <property type="evidence" value="ECO:0007669"/>
    <property type="project" value="UniProtKB-KW"/>
</dbReference>
<name>A0A1G6HEK4_9BURK</name>
<evidence type="ECO:0000259" key="2">
    <source>
        <dbReference type="Pfam" id="PF00535"/>
    </source>
</evidence>
<dbReference type="Gene3D" id="1.25.40.10">
    <property type="entry name" value="Tetratricopeptide repeat domain"/>
    <property type="match status" value="1"/>
</dbReference>
<proteinExistence type="inferred from homology"/>
<dbReference type="SUPFAM" id="SSF53448">
    <property type="entry name" value="Nucleotide-diphospho-sugar transferases"/>
    <property type="match status" value="1"/>
</dbReference>
<dbReference type="RefSeq" id="WP_176928910.1">
    <property type="nucleotide sequence ID" value="NZ_FMYQ01000002.1"/>
</dbReference>